<keyword evidence="10" id="KW-1185">Reference proteome</keyword>
<dbReference type="InterPro" id="IPR036721">
    <property type="entry name" value="RCK_C_sf"/>
</dbReference>
<dbReference type="Gene3D" id="3.30.70.1450">
    <property type="entry name" value="Regulator of K+ conductance, C-terminal domain"/>
    <property type="match status" value="2"/>
</dbReference>
<evidence type="ECO:0000256" key="5">
    <source>
        <dbReference type="ARBA" id="ARBA00023027"/>
    </source>
</evidence>
<dbReference type="SUPFAM" id="SSF116726">
    <property type="entry name" value="TrkA C-terminal domain-like"/>
    <property type="match status" value="2"/>
</dbReference>
<feature type="domain" description="RCK C-terminal" evidence="8">
    <location>
        <begin position="153"/>
        <end position="242"/>
    </location>
</feature>
<dbReference type="Proteomes" id="UP000595224">
    <property type="component" value="Chromosome"/>
</dbReference>
<dbReference type="GO" id="GO:0005886">
    <property type="term" value="C:plasma membrane"/>
    <property type="evidence" value="ECO:0007669"/>
    <property type="project" value="InterPro"/>
</dbReference>
<dbReference type="PANTHER" id="PTHR43833:SF5">
    <property type="entry name" value="TRK SYSTEM POTASSIUM UPTAKE PROTEIN TRKA"/>
    <property type="match status" value="1"/>
</dbReference>
<evidence type="ECO:0000259" key="7">
    <source>
        <dbReference type="PROSITE" id="PS51201"/>
    </source>
</evidence>
<keyword evidence="3" id="KW-0633">Potassium transport</keyword>
<reference evidence="9 10" key="1">
    <citation type="submission" date="2020-11" db="EMBL/GenBank/DDBJ databases">
        <title>Treponema Peruensis nv. sp., first commensal Treponema isolated from human feces.</title>
        <authorList>
            <person name="Belkhou C."/>
            <person name="Raes J."/>
        </authorList>
    </citation>
    <scope>NUCLEOTIDE SEQUENCE [LARGE SCALE GENOMIC DNA]</scope>
    <source>
        <strain evidence="9 10">RCC2812</strain>
    </source>
</reference>
<evidence type="ECO:0000313" key="9">
    <source>
        <dbReference type="EMBL" id="QQA01617.1"/>
    </source>
</evidence>
<keyword evidence="4" id="KW-0630">Potassium</keyword>
<dbReference type="GO" id="GO:0015079">
    <property type="term" value="F:potassium ion transmembrane transporter activity"/>
    <property type="evidence" value="ECO:0007669"/>
    <property type="project" value="InterPro"/>
</dbReference>
<dbReference type="AlphaFoldDB" id="A0A7T3V5I5"/>
<keyword evidence="2" id="KW-0813">Transport</keyword>
<dbReference type="PROSITE" id="PS51201">
    <property type="entry name" value="RCK_N"/>
    <property type="match status" value="2"/>
</dbReference>
<keyword evidence="5" id="KW-0520">NAD</keyword>
<dbReference type="Gene3D" id="3.40.50.720">
    <property type="entry name" value="NAD(P)-binding Rossmann-like Domain"/>
    <property type="match status" value="2"/>
</dbReference>
<gene>
    <name evidence="9" type="ORF">IWA51_03120</name>
</gene>
<feature type="domain" description="RCK C-terminal" evidence="8">
    <location>
        <begin position="400"/>
        <end position="483"/>
    </location>
</feature>
<dbReference type="InterPro" id="IPR036291">
    <property type="entry name" value="NAD(P)-bd_dom_sf"/>
</dbReference>
<evidence type="ECO:0000259" key="8">
    <source>
        <dbReference type="PROSITE" id="PS51202"/>
    </source>
</evidence>
<dbReference type="KEGG" id="tper:IWA51_03120"/>
<feature type="domain" description="RCK N-terminal" evidence="7">
    <location>
        <begin position="247"/>
        <end position="380"/>
    </location>
</feature>
<protein>
    <recommendedName>
        <fullName evidence="1">Trk system potassium uptake protein TrkA</fullName>
    </recommendedName>
</protein>
<dbReference type="InterPro" id="IPR003148">
    <property type="entry name" value="RCK_N"/>
</dbReference>
<evidence type="ECO:0000256" key="4">
    <source>
        <dbReference type="ARBA" id="ARBA00022958"/>
    </source>
</evidence>
<dbReference type="Pfam" id="PF02254">
    <property type="entry name" value="TrkA_N"/>
    <property type="match status" value="2"/>
</dbReference>
<dbReference type="InterPro" id="IPR006037">
    <property type="entry name" value="RCK_C"/>
</dbReference>
<evidence type="ECO:0000256" key="6">
    <source>
        <dbReference type="ARBA" id="ARBA00023065"/>
    </source>
</evidence>
<dbReference type="EMBL" id="CP064936">
    <property type="protein sequence ID" value="QQA01617.1"/>
    <property type="molecule type" value="Genomic_DNA"/>
</dbReference>
<evidence type="ECO:0000256" key="2">
    <source>
        <dbReference type="ARBA" id="ARBA00022448"/>
    </source>
</evidence>
<dbReference type="InterPro" id="IPR006036">
    <property type="entry name" value="K_uptake_TrkA"/>
</dbReference>
<proteinExistence type="predicted"/>
<dbReference type="InterPro" id="IPR050721">
    <property type="entry name" value="Trk_Ktr_HKT_K-transport"/>
</dbReference>
<accession>A0A7T3V5I5</accession>
<sequence>MNIMIIGAGFTGIQLAKRLINEKNNVTLIDNDEETIRHAGNRLDCKLFKADGNNLENLEEAGIDKADALVTLTESDEINMITCSLVDAVYPNLLKIARVRNYAYYVNTNAAALHHAETFLGKHRPLYGIDYMIHPDVEAAEAIVKAVEHGAISDVVTFGNDEFEITALRIEKDSRLDGISLKNIRSLSDKKFIIAYAETVDTKTGTFTSCLPSGETVLHAGDRIGVLAEKSDIKELLELCGTKVDAIKKIALVGAGRIGTIIADHIIEKDRTSVIKKLFAGTKKLSQDFVIIDSDQSLCKAASERFPSAKVFCADVTDEGFIQEEGLDKFNLVICATHNHEMNMVVSAYLESLGVEKTVALVAHSAFGDIARKLGVDVAVPVRDTLVDSIMSHLHGKSVTGIHTVSNGAFEIVECDLPSSSKLVGKTLKEIADPGNYLMLLVKKPGNDSYELPVGNTVLNTGDHLVLIEQTGERKVLEKFSRID</sequence>
<dbReference type="RefSeq" id="WP_198443159.1">
    <property type="nucleotide sequence ID" value="NZ_CBCSHE010000011.1"/>
</dbReference>
<evidence type="ECO:0000256" key="3">
    <source>
        <dbReference type="ARBA" id="ARBA00022538"/>
    </source>
</evidence>
<dbReference type="PRINTS" id="PR00335">
    <property type="entry name" value="KUPTAKETRKA"/>
</dbReference>
<dbReference type="SUPFAM" id="SSF51735">
    <property type="entry name" value="NAD(P)-binding Rossmann-fold domains"/>
    <property type="match status" value="2"/>
</dbReference>
<evidence type="ECO:0000256" key="1">
    <source>
        <dbReference type="ARBA" id="ARBA00017378"/>
    </source>
</evidence>
<dbReference type="PANTHER" id="PTHR43833">
    <property type="entry name" value="POTASSIUM CHANNEL PROTEIN 2-RELATED-RELATED"/>
    <property type="match status" value="1"/>
</dbReference>
<dbReference type="Pfam" id="PF02080">
    <property type="entry name" value="TrkA_C"/>
    <property type="match status" value="2"/>
</dbReference>
<organism evidence="9 10">
    <name type="scientific">Treponema peruense</name>
    <dbReference type="NCBI Taxonomy" id="2787628"/>
    <lineage>
        <taxon>Bacteria</taxon>
        <taxon>Pseudomonadati</taxon>
        <taxon>Spirochaetota</taxon>
        <taxon>Spirochaetia</taxon>
        <taxon>Spirochaetales</taxon>
        <taxon>Treponemataceae</taxon>
        <taxon>Treponema</taxon>
    </lineage>
</organism>
<dbReference type="PROSITE" id="PS51202">
    <property type="entry name" value="RCK_C"/>
    <property type="match status" value="2"/>
</dbReference>
<feature type="domain" description="RCK N-terminal" evidence="7">
    <location>
        <begin position="1"/>
        <end position="117"/>
    </location>
</feature>
<keyword evidence="6" id="KW-0406">Ion transport</keyword>
<evidence type="ECO:0000313" key="10">
    <source>
        <dbReference type="Proteomes" id="UP000595224"/>
    </source>
</evidence>
<name>A0A7T3V5I5_9SPIR</name>